<sequence length="45" mass="5261">MGNLEKLHIRNPFRINKTNWLLSHSKSMMCGRSEPSLQHRVCPNV</sequence>
<accession>A0AAD1XCB9</accession>
<gene>
    <name evidence="1" type="ORF">ECRASSUSDP1_LOCUS7901</name>
</gene>
<dbReference type="Proteomes" id="UP001295684">
    <property type="component" value="Unassembled WGS sequence"/>
</dbReference>
<comment type="caution">
    <text evidence="1">The sequence shown here is derived from an EMBL/GenBank/DDBJ whole genome shotgun (WGS) entry which is preliminary data.</text>
</comment>
<proteinExistence type="predicted"/>
<keyword evidence="2" id="KW-1185">Reference proteome</keyword>
<organism evidence="1 2">
    <name type="scientific">Euplotes crassus</name>
    <dbReference type="NCBI Taxonomy" id="5936"/>
    <lineage>
        <taxon>Eukaryota</taxon>
        <taxon>Sar</taxon>
        <taxon>Alveolata</taxon>
        <taxon>Ciliophora</taxon>
        <taxon>Intramacronucleata</taxon>
        <taxon>Spirotrichea</taxon>
        <taxon>Hypotrichia</taxon>
        <taxon>Euplotida</taxon>
        <taxon>Euplotidae</taxon>
        <taxon>Moneuplotes</taxon>
    </lineage>
</organism>
<protein>
    <submittedName>
        <fullName evidence="1">Uncharacterized protein</fullName>
    </submittedName>
</protein>
<evidence type="ECO:0000313" key="1">
    <source>
        <dbReference type="EMBL" id="CAI2366628.1"/>
    </source>
</evidence>
<reference evidence="1" key="1">
    <citation type="submission" date="2023-07" db="EMBL/GenBank/DDBJ databases">
        <authorList>
            <consortium name="AG Swart"/>
            <person name="Singh M."/>
            <person name="Singh A."/>
            <person name="Seah K."/>
            <person name="Emmerich C."/>
        </authorList>
    </citation>
    <scope>NUCLEOTIDE SEQUENCE</scope>
    <source>
        <strain evidence="1">DP1</strain>
    </source>
</reference>
<dbReference type="EMBL" id="CAMPGE010007716">
    <property type="protein sequence ID" value="CAI2366628.1"/>
    <property type="molecule type" value="Genomic_DNA"/>
</dbReference>
<name>A0AAD1XCB9_EUPCR</name>
<evidence type="ECO:0000313" key="2">
    <source>
        <dbReference type="Proteomes" id="UP001295684"/>
    </source>
</evidence>
<dbReference type="AlphaFoldDB" id="A0AAD1XCB9"/>